<dbReference type="Gene3D" id="3.40.50.1820">
    <property type="entry name" value="alpha/beta hydrolase"/>
    <property type="match status" value="1"/>
</dbReference>
<sequence>MRTWADPRMVDPSIEPTKRRPNQCYAGTPVKANRSAHGIAAACTLRGWLGMWSLRVAQTRAAPHLARITCPALVLNAEADTGIFPSDAQQIYDGLASSDKTQVSIDTDHYFTTPGARSEQADTIAKWIAKRWR</sequence>
<reference evidence="2" key="1">
    <citation type="submission" date="2015-03" db="EMBL/GenBank/DDBJ databases">
        <authorList>
            <consortium name="Pathogen Informatics"/>
        </authorList>
    </citation>
    <scope>NUCLEOTIDE SEQUENCE [LARGE SCALE GENOMIC DNA]</scope>
    <source>
        <strain evidence="2">N09902308</strain>
    </source>
</reference>
<organism evidence="1 2">
    <name type="scientific">Mycobacterium tuberculosis</name>
    <dbReference type="NCBI Taxonomy" id="1773"/>
    <lineage>
        <taxon>Bacteria</taxon>
        <taxon>Bacillati</taxon>
        <taxon>Actinomycetota</taxon>
        <taxon>Actinomycetes</taxon>
        <taxon>Mycobacteriales</taxon>
        <taxon>Mycobacteriaceae</taxon>
        <taxon>Mycobacterium</taxon>
        <taxon>Mycobacterium tuberculosis complex</taxon>
    </lineage>
</organism>
<dbReference type="InterPro" id="IPR029058">
    <property type="entry name" value="AB_hydrolase_fold"/>
</dbReference>
<keyword evidence="1" id="KW-0378">Hydrolase</keyword>
<dbReference type="EMBL" id="CSBK01001456">
    <property type="protein sequence ID" value="COY68897.1"/>
    <property type="molecule type" value="Genomic_DNA"/>
</dbReference>
<dbReference type="AlphaFoldDB" id="A0A655ESQ3"/>
<proteinExistence type="predicted"/>
<dbReference type="GO" id="GO:0016787">
    <property type="term" value="F:hydrolase activity"/>
    <property type="evidence" value="ECO:0007669"/>
    <property type="project" value="UniProtKB-KW"/>
</dbReference>
<protein>
    <submittedName>
        <fullName evidence="1">Alpha/beta hydrolase</fullName>
    </submittedName>
</protein>
<evidence type="ECO:0000313" key="1">
    <source>
        <dbReference type="EMBL" id="COY68897.1"/>
    </source>
</evidence>
<dbReference type="SUPFAM" id="SSF53474">
    <property type="entry name" value="alpha/beta-Hydrolases"/>
    <property type="match status" value="1"/>
</dbReference>
<name>A0A655ESQ3_MYCTX</name>
<accession>A0A655ESQ3</accession>
<comment type="caution">
    <text evidence="1">The sequence shown here is derived from an EMBL/GenBank/DDBJ whole genome shotgun (WGS) entry which is preliminary data.</text>
</comment>
<evidence type="ECO:0000313" key="2">
    <source>
        <dbReference type="Proteomes" id="UP000039021"/>
    </source>
</evidence>
<dbReference type="FunFam" id="3.40.50.1820:FF:000429">
    <property type="entry name" value="Alpha/beta hydrolase"/>
    <property type="match status" value="1"/>
</dbReference>
<gene>
    <name evidence="1" type="ORF">ERS007739_02974</name>
</gene>
<dbReference type="Proteomes" id="UP000039021">
    <property type="component" value="Unassembled WGS sequence"/>
</dbReference>